<comment type="caution">
    <text evidence="1">The sequence shown here is derived from an EMBL/GenBank/DDBJ whole genome shotgun (WGS) entry which is preliminary data.</text>
</comment>
<accession>A0ABT4CUT2</accession>
<name>A0ABT4CUT2_9CLOT</name>
<keyword evidence="2" id="KW-1185">Reference proteome</keyword>
<organism evidence="1 2">
    <name type="scientific">Clostridium ganghwense</name>
    <dbReference type="NCBI Taxonomy" id="312089"/>
    <lineage>
        <taxon>Bacteria</taxon>
        <taxon>Bacillati</taxon>
        <taxon>Bacillota</taxon>
        <taxon>Clostridia</taxon>
        <taxon>Eubacteriales</taxon>
        <taxon>Clostridiaceae</taxon>
        <taxon>Clostridium</taxon>
    </lineage>
</organism>
<reference evidence="1" key="1">
    <citation type="submission" date="2022-12" db="EMBL/GenBank/DDBJ databases">
        <authorList>
            <person name="Wang J."/>
        </authorList>
    </citation>
    <scope>NUCLEOTIDE SEQUENCE</scope>
    <source>
        <strain evidence="1">HY-42-06</strain>
    </source>
</reference>
<protein>
    <recommendedName>
        <fullName evidence="3">Alpha/beta hydrolase</fullName>
    </recommendedName>
</protein>
<evidence type="ECO:0000313" key="2">
    <source>
        <dbReference type="Proteomes" id="UP001079657"/>
    </source>
</evidence>
<evidence type="ECO:0000313" key="1">
    <source>
        <dbReference type="EMBL" id="MCY6372787.1"/>
    </source>
</evidence>
<gene>
    <name evidence="1" type="ORF">OXH55_19530</name>
</gene>
<proteinExistence type="predicted"/>
<dbReference type="EMBL" id="JAPQES010000013">
    <property type="protein sequence ID" value="MCY6372787.1"/>
    <property type="molecule type" value="Genomic_DNA"/>
</dbReference>
<dbReference type="Proteomes" id="UP001079657">
    <property type="component" value="Unassembled WGS sequence"/>
</dbReference>
<dbReference type="RefSeq" id="WP_268051850.1">
    <property type="nucleotide sequence ID" value="NZ_JAPQES010000013.1"/>
</dbReference>
<sequence length="52" mass="5940">MTVVKDNCVKCPEFKNKECDGKADGCMCRNCPRNLGECLITKYCRETESVIY</sequence>
<evidence type="ECO:0008006" key="3">
    <source>
        <dbReference type="Google" id="ProtNLM"/>
    </source>
</evidence>